<feature type="domain" description="Gnk2-homologous" evidence="9">
    <location>
        <begin position="23"/>
        <end position="129"/>
    </location>
</feature>
<evidence type="ECO:0000256" key="1">
    <source>
        <dbReference type="ARBA" id="ARBA00004251"/>
    </source>
</evidence>
<dbReference type="InterPro" id="IPR038408">
    <property type="entry name" value="GNK2_sf"/>
</dbReference>
<keyword evidence="10" id="KW-0808">Transferase</keyword>
<dbReference type="GO" id="GO:0016301">
    <property type="term" value="F:kinase activity"/>
    <property type="evidence" value="ECO:0007669"/>
    <property type="project" value="UniProtKB-KW"/>
</dbReference>
<dbReference type="Gene3D" id="3.30.430.20">
    <property type="entry name" value="Gnk2 domain, C-X8-C-X2-C motif"/>
    <property type="match status" value="2"/>
</dbReference>
<dbReference type="OrthoDB" id="1908121at2759"/>
<evidence type="ECO:0000256" key="7">
    <source>
        <dbReference type="ARBA" id="ARBA00024184"/>
    </source>
</evidence>
<dbReference type="EMBL" id="CACTIH010002383">
    <property type="protein sequence ID" value="CAA2976231.1"/>
    <property type="molecule type" value="Genomic_DNA"/>
</dbReference>
<dbReference type="PANTHER" id="PTHR32080">
    <property type="entry name" value="ANTIFUNGAL PROTEIN GINKBILOBIN-2-LIKE"/>
    <property type="match status" value="1"/>
</dbReference>
<dbReference type="AlphaFoldDB" id="A0A8S0RBV3"/>
<keyword evidence="2" id="KW-0945">Host-virus interaction</keyword>
<dbReference type="GO" id="GO:0005886">
    <property type="term" value="C:plasma membrane"/>
    <property type="evidence" value="ECO:0007669"/>
    <property type="project" value="UniProtKB-SubCell"/>
</dbReference>
<comment type="similarity">
    <text evidence="8">Belongs to the cysteine-rich repeat secretory protein family. Plasmodesmata-located proteins (PDLD) subfamily.</text>
</comment>
<comment type="subcellular location">
    <subcellularLocation>
        <location evidence="7">Cell junction</location>
        <location evidence="7">Plasmodesma</location>
    </subcellularLocation>
    <subcellularLocation>
        <location evidence="1">Cell membrane</location>
        <topology evidence="1">Single-pass type I membrane protein</topology>
    </subcellularLocation>
</comment>
<keyword evidence="10" id="KW-0418">Kinase</keyword>
<feature type="non-terminal residue" evidence="10">
    <location>
        <position position="171"/>
    </location>
</feature>
<feature type="non-terminal residue" evidence="10">
    <location>
        <position position="1"/>
    </location>
</feature>
<keyword evidence="11" id="KW-1185">Reference proteome</keyword>
<evidence type="ECO:0000256" key="8">
    <source>
        <dbReference type="ARBA" id="ARBA00038393"/>
    </source>
</evidence>
<evidence type="ECO:0000256" key="5">
    <source>
        <dbReference type="ARBA" id="ARBA00022949"/>
    </source>
</evidence>
<proteinExistence type="inferred from homology"/>
<dbReference type="GO" id="GO:0042742">
    <property type="term" value="P:defense response to bacterium"/>
    <property type="evidence" value="ECO:0007669"/>
    <property type="project" value="TreeGrafter"/>
</dbReference>
<evidence type="ECO:0000313" key="11">
    <source>
        <dbReference type="Proteomes" id="UP000594638"/>
    </source>
</evidence>
<evidence type="ECO:0000256" key="6">
    <source>
        <dbReference type="ARBA" id="ARBA00023157"/>
    </source>
</evidence>
<dbReference type="GO" id="GO:0009506">
    <property type="term" value="C:plasmodesma"/>
    <property type="evidence" value="ECO:0007669"/>
    <property type="project" value="UniProtKB-SubCell"/>
</dbReference>
<evidence type="ECO:0000256" key="4">
    <source>
        <dbReference type="ARBA" id="ARBA00022737"/>
    </source>
</evidence>
<dbReference type="CDD" id="cd23509">
    <property type="entry name" value="Gnk2-like"/>
    <property type="match status" value="1"/>
</dbReference>
<comment type="caution">
    <text evidence="10">The sequence shown here is derived from an EMBL/GenBank/DDBJ whole genome shotgun (WGS) entry which is preliminary data.</text>
</comment>
<dbReference type="InterPro" id="IPR002902">
    <property type="entry name" value="GNK2"/>
</dbReference>
<evidence type="ECO:0000256" key="3">
    <source>
        <dbReference type="ARBA" id="ARBA00022729"/>
    </source>
</evidence>
<evidence type="ECO:0000256" key="2">
    <source>
        <dbReference type="ARBA" id="ARBA00022581"/>
    </source>
</evidence>
<gene>
    <name evidence="10" type="ORF">OLEA9_A082445</name>
</gene>
<reference evidence="10 11" key="1">
    <citation type="submission" date="2019-12" db="EMBL/GenBank/DDBJ databases">
        <authorList>
            <person name="Alioto T."/>
            <person name="Alioto T."/>
            <person name="Gomez Garrido J."/>
        </authorList>
    </citation>
    <scope>NUCLEOTIDE SEQUENCE [LARGE SCALE GENOMIC DNA]</scope>
</reference>
<evidence type="ECO:0000313" key="10">
    <source>
        <dbReference type="EMBL" id="CAA2976231.1"/>
    </source>
</evidence>
<dbReference type="PROSITE" id="PS51473">
    <property type="entry name" value="GNK2"/>
    <property type="match status" value="1"/>
</dbReference>
<keyword evidence="4" id="KW-0677">Repeat</keyword>
<dbReference type="PANTHER" id="PTHR32080:SF31">
    <property type="entry name" value="PLASMODESMATA-LOCATED PROTEIN 6"/>
    <property type="match status" value="1"/>
</dbReference>
<organism evidence="10 11">
    <name type="scientific">Olea europaea subsp. europaea</name>
    <dbReference type="NCBI Taxonomy" id="158383"/>
    <lineage>
        <taxon>Eukaryota</taxon>
        <taxon>Viridiplantae</taxon>
        <taxon>Streptophyta</taxon>
        <taxon>Embryophyta</taxon>
        <taxon>Tracheophyta</taxon>
        <taxon>Spermatophyta</taxon>
        <taxon>Magnoliopsida</taxon>
        <taxon>eudicotyledons</taxon>
        <taxon>Gunneridae</taxon>
        <taxon>Pentapetalae</taxon>
        <taxon>asterids</taxon>
        <taxon>lamiids</taxon>
        <taxon>Lamiales</taxon>
        <taxon>Oleaceae</taxon>
        <taxon>Oleeae</taxon>
        <taxon>Olea</taxon>
    </lineage>
</organism>
<keyword evidence="3" id="KW-0732">Signal</keyword>
<keyword evidence="6" id="KW-1015">Disulfide bond</keyword>
<keyword evidence="10" id="KW-0675">Receptor</keyword>
<evidence type="ECO:0000259" key="9">
    <source>
        <dbReference type="PROSITE" id="PS51473"/>
    </source>
</evidence>
<dbReference type="Proteomes" id="UP000594638">
    <property type="component" value="Unassembled WGS sequence"/>
</dbReference>
<sequence length="171" mass="19098">DLSHDDCLQCYTASRTRLARCLPAVRGCIFLDGCFLRYDNYSFFGEVVDPNWDRQNCNSSIVASAVLNDGYVAGLRGVYGLANCWRTLSRNSCRQRLTASRREVIRCLPSQEGKALITGCYLRYSTQKFYSNHSDTTNSGSGSFFGFANSVEKVEPLSVKLVTNIPQDDFG</sequence>
<accession>A0A8S0RBV3</accession>
<name>A0A8S0RBV3_OLEEU</name>
<dbReference type="InterPro" id="IPR051378">
    <property type="entry name" value="Cell2Cell_Antifungal"/>
</dbReference>
<dbReference type="Pfam" id="PF01657">
    <property type="entry name" value="Stress-antifung"/>
    <property type="match status" value="1"/>
</dbReference>
<protein>
    <submittedName>
        <fullName evidence="10">Cysteine-rich receptor kinase 42</fullName>
    </submittedName>
</protein>
<keyword evidence="5" id="KW-0965">Cell junction</keyword>